<evidence type="ECO:0000256" key="6">
    <source>
        <dbReference type="ARBA" id="ARBA00022670"/>
    </source>
</evidence>
<keyword evidence="9" id="KW-0133">Cell shape</keyword>
<dbReference type="AlphaFoldDB" id="A0A9X5BD36"/>
<comment type="catalytic activity">
    <reaction evidence="12">
        <text>Preferential cleavage: (Ac)2-L-Lys-D-Ala-|-D-Ala. Also transpeptidation of peptidyl-alanyl moieties that are N-acyl substituents of D-alanine.</text>
        <dbReference type="EC" id="3.4.16.4"/>
    </reaction>
</comment>
<dbReference type="PANTHER" id="PTHR21581">
    <property type="entry name" value="D-ALANYL-D-ALANINE CARBOXYPEPTIDASE"/>
    <property type="match status" value="1"/>
</dbReference>
<dbReference type="Gene3D" id="3.40.710.10">
    <property type="entry name" value="DD-peptidase/beta-lactamase superfamily"/>
    <property type="match status" value="1"/>
</dbReference>
<evidence type="ECO:0000256" key="4">
    <source>
        <dbReference type="ARBA" id="ARBA00012448"/>
    </source>
</evidence>
<feature type="active site" description="Acyl-ester intermediate" evidence="13">
    <location>
        <position position="48"/>
    </location>
</feature>
<feature type="binding site" evidence="14">
    <location>
        <position position="219"/>
    </location>
    <ligand>
        <name>substrate</name>
    </ligand>
</feature>
<dbReference type="GO" id="GO:0009002">
    <property type="term" value="F:serine-type D-Ala-D-Ala carboxypeptidase activity"/>
    <property type="evidence" value="ECO:0007669"/>
    <property type="project" value="UniProtKB-EC"/>
</dbReference>
<dbReference type="Proteomes" id="UP001154420">
    <property type="component" value="Unassembled WGS sequence"/>
</dbReference>
<protein>
    <recommendedName>
        <fullName evidence="4">serine-type D-Ala-D-Ala carboxypeptidase</fullName>
        <ecNumber evidence="4">3.4.16.4</ecNumber>
    </recommendedName>
</protein>
<evidence type="ECO:0000256" key="11">
    <source>
        <dbReference type="ARBA" id="ARBA00023316"/>
    </source>
</evidence>
<dbReference type="Gene3D" id="2.60.410.10">
    <property type="entry name" value="D-Ala-D-Ala carboxypeptidase, C-terminal domain"/>
    <property type="match status" value="1"/>
</dbReference>
<dbReference type="OrthoDB" id="9791132at2"/>
<gene>
    <name evidence="18" type="ORF">D5281_02835</name>
</gene>
<dbReference type="SUPFAM" id="SSF56601">
    <property type="entry name" value="beta-lactamase/transpeptidase-like"/>
    <property type="match status" value="1"/>
</dbReference>
<name>A0A9X5BD36_9FIRM</name>
<dbReference type="InterPro" id="IPR015956">
    <property type="entry name" value="Peniciliin-bd_prot_C_sf"/>
</dbReference>
<reference evidence="18" key="1">
    <citation type="submission" date="2018-09" db="EMBL/GenBank/DDBJ databases">
        <title>Murine metabolic-syndrome-specific gut microbial biobank.</title>
        <authorList>
            <person name="Liu C."/>
        </authorList>
    </citation>
    <scope>NUCLEOTIDE SEQUENCE</scope>
    <source>
        <strain evidence="18">D42-62</strain>
    </source>
</reference>
<dbReference type="Pfam" id="PF07943">
    <property type="entry name" value="PBP5_C"/>
    <property type="match status" value="1"/>
</dbReference>
<keyword evidence="19" id="KW-1185">Reference proteome</keyword>
<dbReference type="EC" id="3.4.16.4" evidence="4"/>
<dbReference type="InterPro" id="IPR037167">
    <property type="entry name" value="Peptidase_S11_C_sf"/>
</dbReference>
<evidence type="ECO:0000256" key="13">
    <source>
        <dbReference type="PIRSR" id="PIRSR618044-1"/>
    </source>
</evidence>
<evidence type="ECO:0000256" key="12">
    <source>
        <dbReference type="ARBA" id="ARBA00034000"/>
    </source>
</evidence>
<evidence type="ECO:0000256" key="1">
    <source>
        <dbReference type="ARBA" id="ARBA00003217"/>
    </source>
</evidence>
<dbReference type="InterPro" id="IPR012907">
    <property type="entry name" value="Peptidase_S11_C"/>
</dbReference>
<dbReference type="GO" id="GO:0009252">
    <property type="term" value="P:peptidoglycan biosynthetic process"/>
    <property type="evidence" value="ECO:0007669"/>
    <property type="project" value="UniProtKB-KW"/>
</dbReference>
<evidence type="ECO:0000256" key="7">
    <source>
        <dbReference type="ARBA" id="ARBA00022729"/>
    </source>
</evidence>
<evidence type="ECO:0000256" key="2">
    <source>
        <dbReference type="ARBA" id="ARBA00004752"/>
    </source>
</evidence>
<dbReference type="SUPFAM" id="SSF69189">
    <property type="entry name" value="Penicillin-binding protein associated domain"/>
    <property type="match status" value="1"/>
</dbReference>
<feature type="signal peptide" evidence="16">
    <location>
        <begin position="1"/>
        <end position="15"/>
    </location>
</feature>
<feature type="active site" description="Proton acceptor" evidence="13">
    <location>
        <position position="51"/>
    </location>
</feature>
<evidence type="ECO:0000313" key="18">
    <source>
        <dbReference type="EMBL" id="NBJ91551.1"/>
    </source>
</evidence>
<evidence type="ECO:0000256" key="10">
    <source>
        <dbReference type="ARBA" id="ARBA00022984"/>
    </source>
</evidence>
<feature type="domain" description="Peptidase S11 D-Ala-D-Ala carboxypeptidase A C-terminal" evidence="17">
    <location>
        <begin position="266"/>
        <end position="359"/>
    </location>
</feature>
<dbReference type="GO" id="GO:0006508">
    <property type="term" value="P:proteolysis"/>
    <property type="evidence" value="ECO:0007669"/>
    <property type="project" value="UniProtKB-KW"/>
</dbReference>
<dbReference type="SMART" id="SM00936">
    <property type="entry name" value="PBP5_C"/>
    <property type="match status" value="1"/>
</dbReference>
<keyword evidence="11" id="KW-0961">Cell wall biogenesis/degradation</keyword>
<evidence type="ECO:0000256" key="9">
    <source>
        <dbReference type="ARBA" id="ARBA00022960"/>
    </source>
</evidence>
<keyword evidence="7 16" id="KW-0732">Signal</keyword>
<dbReference type="InterPro" id="IPR018044">
    <property type="entry name" value="Peptidase_S11"/>
</dbReference>
<comment type="function">
    <text evidence="1">Removes C-terminal D-alanyl residues from sugar-peptide cell wall precursors.</text>
</comment>
<keyword evidence="8" id="KW-0378">Hydrolase</keyword>
<dbReference type="PANTHER" id="PTHR21581:SF6">
    <property type="entry name" value="TRAFFICKING PROTEIN PARTICLE COMPLEX SUBUNIT 12"/>
    <property type="match status" value="1"/>
</dbReference>
<comment type="similarity">
    <text evidence="3 15">Belongs to the peptidase S11 family.</text>
</comment>
<evidence type="ECO:0000256" key="8">
    <source>
        <dbReference type="ARBA" id="ARBA00022801"/>
    </source>
</evidence>
<dbReference type="InterPro" id="IPR001967">
    <property type="entry name" value="Peptidase_S11_N"/>
</dbReference>
<evidence type="ECO:0000256" key="16">
    <source>
        <dbReference type="SAM" id="SignalP"/>
    </source>
</evidence>
<organism evidence="18 19">
    <name type="scientific">Parablautia muri</name>
    <dbReference type="NCBI Taxonomy" id="2320879"/>
    <lineage>
        <taxon>Bacteria</taxon>
        <taxon>Bacillati</taxon>
        <taxon>Bacillota</taxon>
        <taxon>Clostridia</taxon>
        <taxon>Lachnospirales</taxon>
        <taxon>Lachnospiraceae</taxon>
        <taxon>Parablautia</taxon>
    </lineage>
</organism>
<sequence length="376" mass="40932">MCFIFLLAMPLKAAAAPAVEAPSYILMESSTGQIICEQNAEERRSPASITKIMTLLVIFDHIGTGRVQLDSEVMTSAYAKSMGGSQVFLEEGEVQTLDTIIKCIAVASGNDASVAAAEFIAGSEQEFVNLMNQRAEDMGLTNTHFEDCCGLSESDNHYTSAKDVALMSRELITKYPQILDYTKIWMEDITHVTRQGSSSFTLSSTNKLLKMYDWTTGLKTGSTSKALYCLSATASKDNIDLIAVVMASPSNKSRFQDAMALLNYGYSVSALYEDANEERLPTIPVKGGVQEEAALIFKGPFRYLDIAGSDLNSIEKTISLPPEVVAPVKRGDAVGEAVYTLNGQRIGSVSILSDVTIDKAGYKDYLKKIWGLYCNL</sequence>
<keyword evidence="6" id="KW-0645">Protease</keyword>
<evidence type="ECO:0000259" key="17">
    <source>
        <dbReference type="SMART" id="SM00936"/>
    </source>
</evidence>
<feature type="chain" id="PRO_5040895091" description="serine-type D-Ala-D-Ala carboxypeptidase" evidence="16">
    <location>
        <begin position="16"/>
        <end position="376"/>
    </location>
</feature>
<feature type="active site" evidence="13">
    <location>
        <position position="108"/>
    </location>
</feature>
<evidence type="ECO:0000256" key="15">
    <source>
        <dbReference type="RuleBase" id="RU004016"/>
    </source>
</evidence>
<dbReference type="Pfam" id="PF00768">
    <property type="entry name" value="Peptidase_S11"/>
    <property type="match status" value="1"/>
</dbReference>
<comment type="caution">
    <text evidence="18">The sequence shown here is derived from an EMBL/GenBank/DDBJ whole genome shotgun (WGS) entry which is preliminary data.</text>
</comment>
<evidence type="ECO:0000256" key="5">
    <source>
        <dbReference type="ARBA" id="ARBA00022645"/>
    </source>
</evidence>
<keyword evidence="5 18" id="KW-0121">Carboxypeptidase</keyword>
<dbReference type="GO" id="GO:0071555">
    <property type="term" value="P:cell wall organization"/>
    <property type="evidence" value="ECO:0007669"/>
    <property type="project" value="UniProtKB-KW"/>
</dbReference>
<accession>A0A9X5BD36</accession>
<dbReference type="EMBL" id="QZDT01000002">
    <property type="protein sequence ID" value="NBJ91551.1"/>
    <property type="molecule type" value="Genomic_DNA"/>
</dbReference>
<dbReference type="PRINTS" id="PR00725">
    <property type="entry name" value="DADACBPTASE1"/>
</dbReference>
<dbReference type="GO" id="GO:0008360">
    <property type="term" value="P:regulation of cell shape"/>
    <property type="evidence" value="ECO:0007669"/>
    <property type="project" value="UniProtKB-KW"/>
</dbReference>
<comment type="pathway">
    <text evidence="2">Cell wall biogenesis; peptidoglycan biosynthesis.</text>
</comment>
<proteinExistence type="inferred from homology"/>
<evidence type="ECO:0000256" key="14">
    <source>
        <dbReference type="PIRSR" id="PIRSR618044-2"/>
    </source>
</evidence>
<keyword evidence="10" id="KW-0573">Peptidoglycan synthesis</keyword>
<evidence type="ECO:0000256" key="3">
    <source>
        <dbReference type="ARBA" id="ARBA00007164"/>
    </source>
</evidence>
<evidence type="ECO:0000313" key="19">
    <source>
        <dbReference type="Proteomes" id="UP001154420"/>
    </source>
</evidence>
<dbReference type="InterPro" id="IPR012338">
    <property type="entry name" value="Beta-lactam/transpept-like"/>
</dbReference>